<name>A0A1Z5JWT8_FISSO</name>
<feature type="region of interest" description="Disordered" evidence="1">
    <location>
        <begin position="134"/>
        <end position="161"/>
    </location>
</feature>
<gene>
    <name evidence="2" type="ORF">FisN_10Hh297</name>
</gene>
<feature type="compositionally biased region" description="Polar residues" evidence="1">
    <location>
        <begin position="83"/>
        <end position="95"/>
    </location>
</feature>
<feature type="compositionally biased region" description="Polar residues" evidence="1">
    <location>
        <begin position="1"/>
        <end position="10"/>
    </location>
</feature>
<dbReference type="AlphaFoldDB" id="A0A1Z5JWT8"/>
<dbReference type="InParanoid" id="A0A1Z5JWT8"/>
<sequence>MNDSSSNQKSPLPGNPLTAARERFQTSARELVRTLEDGRLREGAASMEQAFRVLFRSCTGEGTTQEEPADLQFQTITPTTVISQKKNNIVTPPTASTDPSPRGTSRRTSRSNSSPSHHRGEDIYAQLFQDEQRTPEPRLLSKPFPHSTPRRSSSAPSQELHVPASLTFDDAISAISAHTLEAMVDHPWQQQPLVRVRSSGNDSKFSKGNNSRQSKTTHTTASTGSSFEVWQAHEQKFWDDMVHQDRHPHDTTVLDDSSFGRPIIVREDISYLLPGTEEDYLHADMGEI</sequence>
<accession>A0A1Z5JWT8</accession>
<reference evidence="2 3" key="1">
    <citation type="journal article" date="2015" name="Plant Cell">
        <title>Oil accumulation by the oleaginous diatom Fistulifera solaris as revealed by the genome and transcriptome.</title>
        <authorList>
            <person name="Tanaka T."/>
            <person name="Maeda Y."/>
            <person name="Veluchamy A."/>
            <person name="Tanaka M."/>
            <person name="Abida H."/>
            <person name="Marechal E."/>
            <person name="Bowler C."/>
            <person name="Muto M."/>
            <person name="Sunaga Y."/>
            <person name="Tanaka M."/>
            <person name="Yoshino T."/>
            <person name="Taniguchi T."/>
            <person name="Fukuda Y."/>
            <person name="Nemoto M."/>
            <person name="Matsumoto M."/>
            <person name="Wong P.S."/>
            <person name="Aburatani S."/>
            <person name="Fujibuchi W."/>
        </authorList>
    </citation>
    <scope>NUCLEOTIDE SEQUENCE [LARGE SCALE GENOMIC DNA]</scope>
    <source>
        <strain evidence="2 3">JPCC DA0580</strain>
    </source>
</reference>
<evidence type="ECO:0000313" key="3">
    <source>
        <dbReference type="Proteomes" id="UP000198406"/>
    </source>
</evidence>
<comment type="caution">
    <text evidence="2">The sequence shown here is derived from an EMBL/GenBank/DDBJ whole genome shotgun (WGS) entry which is preliminary data.</text>
</comment>
<dbReference type="Proteomes" id="UP000198406">
    <property type="component" value="Unassembled WGS sequence"/>
</dbReference>
<evidence type="ECO:0000313" key="2">
    <source>
        <dbReference type="EMBL" id="GAX18505.1"/>
    </source>
</evidence>
<feature type="region of interest" description="Disordered" evidence="1">
    <location>
        <begin position="1"/>
        <end position="20"/>
    </location>
</feature>
<protein>
    <submittedName>
        <fullName evidence="2">Uncharacterized protein</fullName>
    </submittedName>
</protein>
<keyword evidence="3" id="KW-1185">Reference proteome</keyword>
<organism evidence="2 3">
    <name type="scientific">Fistulifera solaris</name>
    <name type="common">Oleaginous diatom</name>
    <dbReference type="NCBI Taxonomy" id="1519565"/>
    <lineage>
        <taxon>Eukaryota</taxon>
        <taxon>Sar</taxon>
        <taxon>Stramenopiles</taxon>
        <taxon>Ochrophyta</taxon>
        <taxon>Bacillariophyta</taxon>
        <taxon>Bacillariophyceae</taxon>
        <taxon>Bacillariophycidae</taxon>
        <taxon>Naviculales</taxon>
        <taxon>Naviculaceae</taxon>
        <taxon>Fistulifera</taxon>
    </lineage>
</organism>
<evidence type="ECO:0000256" key="1">
    <source>
        <dbReference type="SAM" id="MobiDB-lite"/>
    </source>
</evidence>
<feature type="region of interest" description="Disordered" evidence="1">
    <location>
        <begin position="83"/>
        <end position="120"/>
    </location>
</feature>
<dbReference type="OrthoDB" id="49506at2759"/>
<dbReference type="EMBL" id="BDSP01000131">
    <property type="protein sequence ID" value="GAX18505.1"/>
    <property type="molecule type" value="Genomic_DNA"/>
</dbReference>
<feature type="region of interest" description="Disordered" evidence="1">
    <location>
        <begin position="198"/>
        <end position="224"/>
    </location>
</feature>
<proteinExistence type="predicted"/>